<dbReference type="SMART" id="SM01265">
    <property type="entry name" value="Mab-21"/>
    <property type="match status" value="1"/>
</dbReference>
<evidence type="ECO:0000259" key="2">
    <source>
        <dbReference type="Pfam" id="PF03281"/>
    </source>
</evidence>
<dbReference type="EMBL" id="VSWD01000006">
    <property type="protein sequence ID" value="KAK3099649.1"/>
    <property type="molecule type" value="Genomic_DNA"/>
</dbReference>
<evidence type="ECO:0000313" key="4">
    <source>
        <dbReference type="EMBL" id="KAK3099649.1"/>
    </source>
</evidence>
<dbReference type="PANTHER" id="PTHR10656">
    <property type="entry name" value="CELL FATE DETERMINING PROTEIN MAB21-RELATED"/>
    <property type="match status" value="1"/>
</dbReference>
<dbReference type="InterPro" id="IPR046903">
    <property type="entry name" value="Mab-21-like_nuc_Trfase"/>
</dbReference>
<accession>A0AA89BX23</accession>
<evidence type="ECO:0000313" key="5">
    <source>
        <dbReference type="Proteomes" id="UP001186944"/>
    </source>
</evidence>
<name>A0AA89BX23_PINIB</name>
<dbReference type="Pfam" id="PF03281">
    <property type="entry name" value="Mab-21"/>
    <property type="match status" value="1"/>
</dbReference>
<dbReference type="PANTHER" id="PTHR10656:SF69">
    <property type="entry name" value="MAB-21-LIKE HHH_H2TH-LIKE DOMAIN-CONTAINING PROTEIN"/>
    <property type="match status" value="1"/>
</dbReference>
<dbReference type="Gene3D" id="1.10.1410.40">
    <property type="match status" value="1"/>
</dbReference>
<dbReference type="Proteomes" id="UP001186944">
    <property type="component" value="Unassembled WGS sequence"/>
</dbReference>
<dbReference type="Pfam" id="PF20266">
    <property type="entry name" value="Mab-21_C"/>
    <property type="match status" value="1"/>
</dbReference>
<comment type="caution">
    <text evidence="4">The sequence shown here is derived from an EMBL/GenBank/DDBJ whole genome shotgun (WGS) entry which is preliminary data.</text>
</comment>
<reference evidence="4" key="1">
    <citation type="submission" date="2019-08" db="EMBL/GenBank/DDBJ databases">
        <title>The improved chromosome-level genome for the pearl oyster Pinctada fucata martensii using PacBio sequencing and Hi-C.</title>
        <authorList>
            <person name="Zheng Z."/>
        </authorList>
    </citation>
    <scope>NUCLEOTIDE SEQUENCE</scope>
    <source>
        <strain evidence="4">ZZ-2019</strain>
        <tissue evidence="4">Adductor muscle</tissue>
    </source>
</reference>
<dbReference type="Gene3D" id="3.30.460.90">
    <property type="match status" value="1"/>
</dbReference>
<dbReference type="InterPro" id="IPR046906">
    <property type="entry name" value="Mab-21_HhH/H2TH-like"/>
</dbReference>
<protein>
    <recommendedName>
        <fullName evidence="6">Mab-21-like HhH/H2TH-like domain-containing protein</fullName>
    </recommendedName>
</protein>
<organism evidence="4 5">
    <name type="scientific">Pinctada imbricata</name>
    <name type="common">Atlantic pearl-oyster</name>
    <name type="synonym">Pinctada martensii</name>
    <dbReference type="NCBI Taxonomy" id="66713"/>
    <lineage>
        <taxon>Eukaryota</taxon>
        <taxon>Metazoa</taxon>
        <taxon>Spiralia</taxon>
        <taxon>Lophotrochozoa</taxon>
        <taxon>Mollusca</taxon>
        <taxon>Bivalvia</taxon>
        <taxon>Autobranchia</taxon>
        <taxon>Pteriomorphia</taxon>
        <taxon>Pterioida</taxon>
        <taxon>Pterioidea</taxon>
        <taxon>Pteriidae</taxon>
        <taxon>Pinctada</taxon>
    </lineage>
</organism>
<keyword evidence="5" id="KW-1185">Reference proteome</keyword>
<proteinExistence type="inferred from homology"/>
<dbReference type="AlphaFoldDB" id="A0AA89BX23"/>
<evidence type="ECO:0000259" key="3">
    <source>
        <dbReference type="Pfam" id="PF20266"/>
    </source>
</evidence>
<dbReference type="InterPro" id="IPR024810">
    <property type="entry name" value="MAB21L/cGLR"/>
</dbReference>
<gene>
    <name evidence="4" type="ORF">FSP39_007515</name>
</gene>
<comment type="similarity">
    <text evidence="1">Belongs to the mab-21 family.</text>
</comment>
<evidence type="ECO:0008006" key="6">
    <source>
        <dbReference type="Google" id="ProtNLM"/>
    </source>
</evidence>
<sequence length="635" mass="72794">MTNIAIDIQRVKLTDFALQELLNLPLSHAGSRAEGSNDSASDTDMTYSVSNFKVFNEEDIILNDENINVLKMKQNHCHPGYCNLEIIKTTPSKEWNGLFQSTCLDRRYLSTVSFLKFAQARVSAIFGMIGGSLKNESNIHGPCVTPTHAFGNKEKEADIDVAFIIQCQSWPSVAQEWLYRERQHNWPDAPMIESIKGLTCGFVPIGYSENLIVRSIEWRISFNAAERQLMWSFNETQLLCLDFLKLLVSSHIEPHFPKLLCSYFMKTLLFWHIEETPSTMWRPENLVACLTECIAKLQNCLITANCPHYFIRNNNMFDKKDKKDLREASHHLNSLPIDQLILRFIQMKANFFHKNVIFQNHIPLISLTLSRHLMHCLSWETLRTKIDLQEPFLAAVDGIDHGIMEQLNHSLASTIGSVLQTTSSDDTGRSWKLLKQGTKSDLMAGPLKLATALWWNGRVLDALDIVDKMVRVDLNQVIHYSLYYRSFIKEPSDVSHPIDEKMTLHDIMTRFIALDVIFLPVEINIAPDFVKFQLSNGSPLFISPIVYTYCLEFSCHKEKSDLKSMADTYDKFCKARSLFSKGGLPHLDTDLKGYFQMELGNYLKSTRFLVSSILARKANIPSLWLLSTLLHKYFN</sequence>
<evidence type="ECO:0000256" key="1">
    <source>
        <dbReference type="ARBA" id="ARBA00008307"/>
    </source>
</evidence>
<feature type="domain" description="Mab-21-like nucleotidyltransferase" evidence="2">
    <location>
        <begin position="75"/>
        <end position="230"/>
    </location>
</feature>
<feature type="domain" description="Mab-21-like HhH/H2TH-like" evidence="3">
    <location>
        <begin position="240"/>
        <end position="332"/>
    </location>
</feature>